<keyword evidence="2" id="KW-1185">Reference proteome</keyword>
<organism evidence="1 2">
    <name type="scientific">Herbidospora solisilvae</name>
    <dbReference type="NCBI Taxonomy" id="2696284"/>
    <lineage>
        <taxon>Bacteria</taxon>
        <taxon>Bacillati</taxon>
        <taxon>Actinomycetota</taxon>
        <taxon>Actinomycetes</taxon>
        <taxon>Streptosporangiales</taxon>
        <taxon>Streptosporangiaceae</taxon>
        <taxon>Herbidospora</taxon>
    </lineage>
</organism>
<accession>A0A7C9N5X7</accession>
<dbReference type="Proteomes" id="UP000479526">
    <property type="component" value="Unassembled WGS sequence"/>
</dbReference>
<proteinExistence type="predicted"/>
<sequence length="108" mass="11715">MTRSRNYQVLAAAKAVARALGHDPADANLLAVELAAEGRLDWENSELLLLALERLADLVGPAGAAEILGVPPGEFRELAARPDFPPALYDLASGRLWARKDVTAWRRD</sequence>
<comment type="caution">
    <text evidence="1">The sequence shown here is derived from an EMBL/GenBank/DDBJ whole genome shotgun (WGS) entry which is preliminary data.</text>
</comment>
<dbReference type="EMBL" id="WXEW01000002">
    <property type="protein sequence ID" value="NAS21433.1"/>
    <property type="molecule type" value="Genomic_DNA"/>
</dbReference>
<dbReference type="RefSeq" id="WP_161478896.1">
    <property type="nucleotide sequence ID" value="NZ_WXEW01000002.1"/>
</dbReference>
<dbReference type="AlphaFoldDB" id="A0A7C9N5X7"/>
<evidence type="ECO:0000313" key="2">
    <source>
        <dbReference type="Proteomes" id="UP000479526"/>
    </source>
</evidence>
<reference evidence="1 2" key="1">
    <citation type="submission" date="2020-01" db="EMBL/GenBank/DDBJ databases">
        <title>Herbidospora sp. NEAU-GS84 nov., a novel actinomycete isolated from soil.</title>
        <authorList>
            <person name="Han L."/>
        </authorList>
    </citation>
    <scope>NUCLEOTIDE SEQUENCE [LARGE SCALE GENOMIC DNA]</scope>
    <source>
        <strain evidence="1 2">NEAU-GS84</strain>
    </source>
</reference>
<evidence type="ECO:0000313" key="1">
    <source>
        <dbReference type="EMBL" id="NAS21433.1"/>
    </source>
</evidence>
<name>A0A7C9N5X7_9ACTN</name>
<protein>
    <submittedName>
        <fullName evidence="1">Uncharacterized protein</fullName>
    </submittedName>
</protein>
<gene>
    <name evidence="1" type="ORF">GT755_07000</name>
</gene>